<accession>A0ABR5SRN8</accession>
<name>A0ABR5SRN8_9BACL</name>
<evidence type="ECO:0000313" key="2">
    <source>
        <dbReference type="Proteomes" id="UP000070252"/>
    </source>
</evidence>
<organism evidence="1 2">
    <name type="scientific">Paenibacillus jilunlii</name>
    <dbReference type="NCBI Taxonomy" id="682956"/>
    <lineage>
        <taxon>Bacteria</taxon>
        <taxon>Bacillati</taxon>
        <taxon>Bacillota</taxon>
        <taxon>Bacilli</taxon>
        <taxon>Bacillales</taxon>
        <taxon>Paenibacillaceae</taxon>
        <taxon>Paenibacillus</taxon>
    </lineage>
</organism>
<dbReference type="Proteomes" id="UP000070252">
    <property type="component" value="Unassembled WGS sequence"/>
</dbReference>
<evidence type="ECO:0000313" key="1">
    <source>
        <dbReference type="EMBL" id="KWX73208.1"/>
    </source>
</evidence>
<comment type="caution">
    <text evidence="1">The sequence shown here is derived from an EMBL/GenBank/DDBJ whole genome shotgun (WGS) entry which is preliminary data.</text>
</comment>
<protein>
    <submittedName>
        <fullName evidence="1">Uncharacterized protein</fullName>
    </submittedName>
</protein>
<reference evidence="1 2" key="1">
    <citation type="submission" date="2015-08" db="EMBL/GenBank/DDBJ databases">
        <title>Genome of Paenibacillus jilunlii.</title>
        <authorList>
            <person name="Sant'Anna F.H."/>
            <person name="Ambrosini A."/>
            <person name="Souza R."/>
            <person name="Bach E."/>
            <person name="Fernandes G."/>
            <person name="Balsanelli E."/>
            <person name="Baura V.A."/>
            <person name="Pedrosa F.O."/>
            <person name="Souza E.M."/>
            <person name="Passaglia L."/>
        </authorList>
    </citation>
    <scope>NUCLEOTIDE SEQUENCE [LARGE SCALE GENOMIC DNA]</scope>
    <source>
        <strain evidence="1 2">DSM 23019</strain>
    </source>
</reference>
<proteinExistence type="predicted"/>
<keyword evidence="2" id="KW-1185">Reference proteome</keyword>
<sequence length="74" mass="8832">MTLNLENDCTKYSRMRFDAEQSAFYCTKCSHAKNQLIHNEDHRTDFKFTLYLYNPESPILRWLDPLRKIGDSSL</sequence>
<dbReference type="EMBL" id="LIPY01000118">
    <property type="protein sequence ID" value="KWX73208.1"/>
    <property type="molecule type" value="Genomic_DNA"/>
</dbReference>
<gene>
    <name evidence="1" type="ORF">AML91_19240</name>
</gene>